<dbReference type="AlphaFoldDB" id="A0A517NBJ3"/>
<accession>A0A517NBJ3</accession>
<sequence length="142" mass="15552">MTLNVFVRSVRSTGFSRISLARSALVLGPNPPAKDSDQLSRGPGRSSLLYGEPSAMQWDEHKQQTSCGSSDSPHAVGLGQRIVSMDRASLALLRSPGFAAIGEGPMNGVARRHRWPRPTAECVRLSEAVLSQYYERSPRIRF</sequence>
<proteinExistence type="predicted"/>
<gene>
    <name evidence="2" type="ORF">K227x_28960</name>
</gene>
<reference evidence="2 3" key="1">
    <citation type="submission" date="2019-02" db="EMBL/GenBank/DDBJ databases">
        <title>Deep-cultivation of Planctomycetes and their phenomic and genomic characterization uncovers novel biology.</title>
        <authorList>
            <person name="Wiegand S."/>
            <person name="Jogler M."/>
            <person name="Boedeker C."/>
            <person name="Pinto D."/>
            <person name="Vollmers J."/>
            <person name="Rivas-Marin E."/>
            <person name="Kohn T."/>
            <person name="Peeters S.H."/>
            <person name="Heuer A."/>
            <person name="Rast P."/>
            <person name="Oberbeckmann S."/>
            <person name="Bunk B."/>
            <person name="Jeske O."/>
            <person name="Meyerdierks A."/>
            <person name="Storesund J.E."/>
            <person name="Kallscheuer N."/>
            <person name="Luecker S."/>
            <person name="Lage O.M."/>
            <person name="Pohl T."/>
            <person name="Merkel B.J."/>
            <person name="Hornburger P."/>
            <person name="Mueller R.-W."/>
            <person name="Bruemmer F."/>
            <person name="Labrenz M."/>
            <person name="Spormann A.M."/>
            <person name="Op den Camp H."/>
            <person name="Overmann J."/>
            <person name="Amann R."/>
            <person name="Jetten M.S.M."/>
            <person name="Mascher T."/>
            <person name="Medema M.H."/>
            <person name="Devos D.P."/>
            <person name="Kaster A.-K."/>
            <person name="Ovreas L."/>
            <person name="Rohde M."/>
            <person name="Galperin M.Y."/>
            <person name="Jogler C."/>
        </authorList>
    </citation>
    <scope>NUCLEOTIDE SEQUENCE [LARGE SCALE GENOMIC DNA]</scope>
    <source>
        <strain evidence="2 3">K22_7</strain>
    </source>
</reference>
<dbReference type="KEGG" id="rlc:K227x_28960"/>
<organism evidence="2 3">
    <name type="scientific">Rubripirellula lacrimiformis</name>
    <dbReference type="NCBI Taxonomy" id="1930273"/>
    <lineage>
        <taxon>Bacteria</taxon>
        <taxon>Pseudomonadati</taxon>
        <taxon>Planctomycetota</taxon>
        <taxon>Planctomycetia</taxon>
        <taxon>Pirellulales</taxon>
        <taxon>Pirellulaceae</taxon>
        <taxon>Rubripirellula</taxon>
    </lineage>
</organism>
<dbReference type="Proteomes" id="UP000318538">
    <property type="component" value="Chromosome"/>
</dbReference>
<evidence type="ECO:0000256" key="1">
    <source>
        <dbReference type="SAM" id="MobiDB-lite"/>
    </source>
</evidence>
<keyword evidence="3" id="KW-1185">Reference proteome</keyword>
<protein>
    <submittedName>
        <fullName evidence="2">Uncharacterized protein</fullName>
    </submittedName>
</protein>
<evidence type="ECO:0000313" key="3">
    <source>
        <dbReference type="Proteomes" id="UP000318538"/>
    </source>
</evidence>
<feature type="region of interest" description="Disordered" evidence="1">
    <location>
        <begin position="27"/>
        <end position="55"/>
    </location>
</feature>
<name>A0A517NBJ3_9BACT</name>
<dbReference type="EMBL" id="CP036525">
    <property type="protein sequence ID" value="QDT04504.1"/>
    <property type="molecule type" value="Genomic_DNA"/>
</dbReference>
<evidence type="ECO:0000313" key="2">
    <source>
        <dbReference type="EMBL" id="QDT04504.1"/>
    </source>
</evidence>